<keyword evidence="1" id="KW-0732">Signal</keyword>
<keyword evidence="5" id="KW-0812">Transmembrane</keyword>
<evidence type="ECO:0000256" key="2">
    <source>
        <dbReference type="ARBA" id="ARBA00023157"/>
    </source>
</evidence>
<dbReference type="Pfam" id="PF07679">
    <property type="entry name" value="I-set"/>
    <property type="match status" value="2"/>
</dbReference>
<dbReference type="InterPro" id="IPR052598">
    <property type="entry name" value="IgSF_CEA-related"/>
</dbReference>
<evidence type="ECO:0000313" key="8">
    <source>
        <dbReference type="Proteomes" id="UP000261480"/>
    </source>
</evidence>
<reference evidence="7" key="2">
    <citation type="submission" date="2025-09" db="UniProtKB">
        <authorList>
            <consortium name="Ensembl"/>
        </authorList>
    </citation>
    <scope>IDENTIFICATION</scope>
</reference>
<feature type="domain" description="Ig-like" evidence="6">
    <location>
        <begin position="282"/>
        <end position="368"/>
    </location>
</feature>
<dbReference type="InterPro" id="IPR003599">
    <property type="entry name" value="Ig_sub"/>
</dbReference>
<keyword evidence="3" id="KW-0325">Glycoprotein</keyword>
<keyword evidence="2" id="KW-1015">Disulfide bond</keyword>
<dbReference type="Ensembl" id="ENSPMET00000015478.1">
    <property type="protein sequence ID" value="ENSPMEP00000000681.1"/>
    <property type="gene ID" value="ENSPMEG00000001496.1"/>
</dbReference>
<evidence type="ECO:0000313" key="7">
    <source>
        <dbReference type="Ensembl" id="ENSPMEP00000000681.1"/>
    </source>
</evidence>
<feature type="transmembrane region" description="Helical" evidence="5">
    <location>
        <begin position="379"/>
        <end position="403"/>
    </location>
</feature>
<dbReference type="InterPro" id="IPR013783">
    <property type="entry name" value="Ig-like_fold"/>
</dbReference>
<keyword evidence="5" id="KW-1133">Transmembrane helix</keyword>
<dbReference type="PANTHER" id="PTHR44337:SF20">
    <property type="entry name" value="CARCINOEMBRYONIC ANTIGEN-RELATED CELL ADHESION MOLECULE 5-RELATED"/>
    <property type="match status" value="1"/>
</dbReference>
<dbReference type="SMART" id="SM00408">
    <property type="entry name" value="IGc2"/>
    <property type="match status" value="2"/>
</dbReference>
<dbReference type="SUPFAM" id="SSF48726">
    <property type="entry name" value="Immunoglobulin"/>
    <property type="match status" value="4"/>
</dbReference>
<evidence type="ECO:0000256" key="3">
    <source>
        <dbReference type="ARBA" id="ARBA00023180"/>
    </source>
</evidence>
<dbReference type="Proteomes" id="UP000261480">
    <property type="component" value="Unplaced"/>
</dbReference>
<name>A0A3B3WCS6_9TELE</name>
<dbReference type="InterPro" id="IPR013098">
    <property type="entry name" value="Ig_I-set"/>
</dbReference>
<feature type="domain" description="Ig-like" evidence="6">
    <location>
        <begin position="188"/>
        <end position="272"/>
    </location>
</feature>
<dbReference type="Pfam" id="PF13895">
    <property type="entry name" value="Ig_2"/>
    <property type="match status" value="1"/>
</dbReference>
<evidence type="ECO:0000256" key="1">
    <source>
        <dbReference type="ARBA" id="ARBA00022729"/>
    </source>
</evidence>
<evidence type="ECO:0000256" key="4">
    <source>
        <dbReference type="ARBA" id="ARBA00023319"/>
    </source>
</evidence>
<evidence type="ECO:0000256" key="5">
    <source>
        <dbReference type="SAM" id="Phobius"/>
    </source>
</evidence>
<dbReference type="InterPro" id="IPR036179">
    <property type="entry name" value="Ig-like_dom_sf"/>
</dbReference>
<feature type="domain" description="Ig-like" evidence="6">
    <location>
        <begin position="96"/>
        <end position="183"/>
    </location>
</feature>
<dbReference type="SMART" id="SM00409">
    <property type="entry name" value="IG"/>
    <property type="match status" value="4"/>
</dbReference>
<organism evidence="7 8">
    <name type="scientific">Poecilia mexicana</name>
    <dbReference type="NCBI Taxonomy" id="48701"/>
    <lineage>
        <taxon>Eukaryota</taxon>
        <taxon>Metazoa</taxon>
        <taxon>Chordata</taxon>
        <taxon>Craniata</taxon>
        <taxon>Vertebrata</taxon>
        <taxon>Euteleostomi</taxon>
        <taxon>Actinopterygii</taxon>
        <taxon>Neopterygii</taxon>
        <taxon>Teleostei</taxon>
        <taxon>Neoteleostei</taxon>
        <taxon>Acanthomorphata</taxon>
        <taxon>Ovalentaria</taxon>
        <taxon>Atherinomorphae</taxon>
        <taxon>Cyprinodontiformes</taxon>
        <taxon>Poeciliidae</taxon>
        <taxon>Poeciliinae</taxon>
        <taxon>Poecilia</taxon>
    </lineage>
</organism>
<accession>A0A3B3WCS6</accession>
<dbReference type="AlphaFoldDB" id="A0A3B3WCS6"/>
<dbReference type="STRING" id="48701.ENSPMEP00000000681"/>
<dbReference type="Gene3D" id="2.60.40.10">
    <property type="entry name" value="Immunoglobulins"/>
    <property type="match status" value="4"/>
</dbReference>
<dbReference type="PROSITE" id="PS50835">
    <property type="entry name" value="IG_LIKE"/>
    <property type="match status" value="3"/>
</dbReference>
<keyword evidence="4" id="KW-0393">Immunoglobulin domain</keyword>
<keyword evidence="8" id="KW-1185">Reference proteome</keyword>
<reference evidence="7" key="1">
    <citation type="submission" date="2025-08" db="UniProtKB">
        <authorList>
            <consortium name="Ensembl"/>
        </authorList>
    </citation>
    <scope>IDENTIFICATION</scope>
</reference>
<protein>
    <recommendedName>
        <fullName evidence="6">Ig-like domain-containing protein</fullName>
    </recommendedName>
</protein>
<dbReference type="PANTHER" id="PTHR44337">
    <property type="entry name" value="CARCINOEMBRYONIC ANTIGEN-RELATED CELL ADHESION MOLECULE 8"/>
    <property type="match status" value="1"/>
</dbReference>
<keyword evidence="5" id="KW-0472">Membrane</keyword>
<sequence length="406" mass="44545">NASVGGSVMLRTNLNSTEEPFRSVSWSFVDSNLIIISLPDGNVTAPEYEDRITLFRSTGSLELRNLNLNDSGDYRVNILTATVCKTIVFLSTARISNVVVKVSSRDLVEFNSSVQLFCSASGFAPSFLWMNGSSELTNGDRVQITDGGSTLTVFNVTRYDQGLLTCHVYNYFSRDSSNPVYLSIYYGPDSISLTVSPHQEKYEEGSDINMFCSAESNPPANFLWFLNETQLFVLGPNLRLTDIQLNENGNYSCQALNFETLVHKISDSFVISVVSKYLISQPISIVFLLQVSCITVTSVRLSCSASGFSPHYFWMNNGSEVTASDRVQITGGGSTLTIANVSRPDLNLLRCHAFNFFSEEFSDPVNISIFSSGGLSAGAIAGIVIACLLVLAVVVGVVIYFLYRRK</sequence>
<dbReference type="InterPro" id="IPR003598">
    <property type="entry name" value="Ig_sub2"/>
</dbReference>
<dbReference type="InterPro" id="IPR007110">
    <property type="entry name" value="Ig-like_dom"/>
</dbReference>
<proteinExistence type="predicted"/>
<evidence type="ECO:0000259" key="6">
    <source>
        <dbReference type="PROSITE" id="PS50835"/>
    </source>
</evidence>